<reference evidence="1 2" key="1">
    <citation type="submission" date="2024-03" db="EMBL/GenBank/DDBJ databases">
        <title>The Acrasis kona genome and developmental transcriptomes reveal deep origins of eukaryotic multicellular pathways.</title>
        <authorList>
            <person name="Sheikh S."/>
            <person name="Fu C.-J."/>
            <person name="Brown M.W."/>
            <person name="Baldauf S.L."/>
        </authorList>
    </citation>
    <scope>NUCLEOTIDE SEQUENCE [LARGE SCALE GENOMIC DNA]</scope>
    <source>
        <strain evidence="1 2">ATCC MYA-3509</strain>
    </source>
</reference>
<proteinExistence type="predicted"/>
<keyword evidence="2" id="KW-1185">Reference proteome</keyword>
<dbReference type="Proteomes" id="UP001431209">
    <property type="component" value="Unassembled WGS sequence"/>
</dbReference>
<dbReference type="SUPFAM" id="SSF51197">
    <property type="entry name" value="Clavaminate synthase-like"/>
    <property type="match status" value="1"/>
</dbReference>
<dbReference type="InterPro" id="IPR008775">
    <property type="entry name" value="Phytyl_CoA_dOase-like"/>
</dbReference>
<protein>
    <submittedName>
        <fullName evidence="1">EctD</fullName>
    </submittedName>
</protein>
<name>A0AAW2ZM91_9EUKA</name>
<dbReference type="SUPFAM" id="SSF81901">
    <property type="entry name" value="HCP-like"/>
    <property type="match status" value="1"/>
</dbReference>
<gene>
    <name evidence="1" type="ORF">AKO1_003223</name>
</gene>
<dbReference type="Gene3D" id="1.25.40.10">
    <property type="entry name" value="Tetratricopeptide repeat domain"/>
    <property type="match status" value="2"/>
</dbReference>
<sequence>AAGAKDNAITLKNLTWCRSLTNSNVITDLFNESTAITLAEDLTGCEVKRAGSSQIALRFPGDGCTDKESFIPSTSWNKQWHIDGFHAEANGVPKGEVRNFSLLVGIMLNDVDDDFQGNLTVYPKSHHVTEQFFNESNFDQIKQNGLESLKGLPFSSPIQLKGKAGDVVLAHYNLAHNAGPNAGPNIRYAIYFRVDLRNGSRSYDSMKNIWLDWKGMHQTVARENKSKGLLLQQARNNISADSITQHANQLNQTLSQAKLHFEKKEWEQAQSLYQQIVHQDDFDLNLKLGSAYTYGPQHNVSKGEQYLLRCITLSPSYPHAYNVLAHNYLRQGSYEKVLSPIDTLVECKDSKLVANSFWIITDALSHVQDGDFKMKQIQSKIQSNHPSIADQFQSQVWNQYRGALAWKEFKKWEVTPNKKLDQGIQLLHTILQYKPRDYWANLLLGGYPTWMGDGSDCEASIRKAIEIDPKIPNGHMVLVQNLIKRNKQQEAVVVIASYFDNYVCDTVNTQPDHANKVMDMIKAFKKLTNSDARYSSLLNTCLTKYLSLRDSIMMI</sequence>
<evidence type="ECO:0000313" key="1">
    <source>
        <dbReference type="EMBL" id="KAL0490407.1"/>
    </source>
</evidence>
<accession>A0AAW2ZM91</accession>
<dbReference type="AlphaFoldDB" id="A0AAW2ZM91"/>
<feature type="non-terminal residue" evidence="1">
    <location>
        <position position="1"/>
    </location>
</feature>
<evidence type="ECO:0000313" key="2">
    <source>
        <dbReference type="Proteomes" id="UP001431209"/>
    </source>
</evidence>
<dbReference type="Pfam" id="PF05721">
    <property type="entry name" value="PhyH"/>
    <property type="match status" value="1"/>
</dbReference>
<dbReference type="EMBL" id="JAOPGA020001687">
    <property type="protein sequence ID" value="KAL0490407.1"/>
    <property type="molecule type" value="Genomic_DNA"/>
</dbReference>
<dbReference type="InterPro" id="IPR011990">
    <property type="entry name" value="TPR-like_helical_dom_sf"/>
</dbReference>
<comment type="caution">
    <text evidence="1">The sequence shown here is derived from an EMBL/GenBank/DDBJ whole genome shotgun (WGS) entry which is preliminary data.</text>
</comment>
<dbReference type="Gene3D" id="2.60.120.620">
    <property type="entry name" value="q2cbj1_9rhob like domain"/>
    <property type="match status" value="1"/>
</dbReference>
<organism evidence="1 2">
    <name type="scientific">Acrasis kona</name>
    <dbReference type="NCBI Taxonomy" id="1008807"/>
    <lineage>
        <taxon>Eukaryota</taxon>
        <taxon>Discoba</taxon>
        <taxon>Heterolobosea</taxon>
        <taxon>Tetramitia</taxon>
        <taxon>Eutetramitia</taxon>
        <taxon>Acrasidae</taxon>
        <taxon>Acrasis</taxon>
    </lineage>
</organism>